<dbReference type="NCBIfam" id="TIGR00209">
    <property type="entry name" value="galT_1"/>
    <property type="match status" value="1"/>
</dbReference>
<evidence type="ECO:0000256" key="8">
    <source>
        <dbReference type="ARBA" id="ARBA00022723"/>
    </source>
</evidence>
<feature type="domain" description="Galactose-1-phosphate uridyl transferase N-terminal" evidence="16">
    <location>
        <begin position="39"/>
        <end position="193"/>
    </location>
</feature>
<name>K7QUH3_THEOS</name>
<evidence type="ECO:0000259" key="16">
    <source>
        <dbReference type="Pfam" id="PF01087"/>
    </source>
</evidence>
<dbReference type="RefSeq" id="WP_016329088.1">
    <property type="nucleotide sequence ID" value="NC_019386.1"/>
</dbReference>
<keyword evidence="7 15" id="KW-0548">Nucleotidyltransferase</keyword>
<evidence type="ECO:0000256" key="11">
    <source>
        <dbReference type="ARBA" id="ARBA00023277"/>
    </source>
</evidence>
<sequence>MVHKRVHRKRDGRELLLYSWAPLEDPPLPEPEEAPAPSSHLRYHPLRRAWAVYTPHRQGRTFLPPEEHCPLCPSRPGGFPTEIPFPRFQVAVFQNRFPAFVETPPAPPSLPVPTAPAWGRCEVVVYTPRHTGSLATLSHEERLLLLWALRDRYQALYALEGVRFVMPFENRGEAIGVTLHHPHGQIYAYPFVPPLLEREAEAFREGPVLLELLPHLGPYAVDREGGFLAFVPPFAHFPYEVWVVPEAFHPGLWTLSEGEMEALARLLGRTVARLDALFGEPMPYVMLFHAAPKGEEAHFHFHVEFLPVLRDKGRRKYLAGTELGAGAFTVDVLPEEAARRLRETGLGPF</sequence>
<dbReference type="InterPro" id="IPR019779">
    <property type="entry name" value="GalP_UDPtransf1_His-AS"/>
</dbReference>
<dbReference type="AlphaFoldDB" id="K7QUH3"/>
<evidence type="ECO:0000256" key="3">
    <source>
        <dbReference type="ARBA" id="ARBA00010951"/>
    </source>
</evidence>
<feature type="binding site" evidence="14">
    <location>
        <position position="181"/>
    </location>
    <ligand>
        <name>Zn(2+)</name>
        <dbReference type="ChEBI" id="CHEBI:29105"/>
    </ligand>
</feature>
<dbReference type="PROSITE" id="PS00117">
    <property type="entry name" value="GAL_P_UDP_TRANSF_I"/>
    <property type="match status" value="1"/>
</dbReference>
<dbReference type="PATRIC" id="fig|751945.3.peg.830"/>
<feature type="binding site" evidence="14">
    <location>
        <position position="69"/>
    </location>
    <ligand>
        <name>Zn(2+)</name>
        <dbReference type="ChEBI" id="CHEBI:29105"/>
    </ligand>
</feature>
<protein>
    <recommendedName>
        <fullName evidence="5 12">Galactose-1-phosphate uridylyltransferase</fullName>
        <ecNumber evidence="4 12">2.7.7.12</ecNumber>
    </recommendedName>
</protein>
<evidence type="ECO:0000256" key="1">
    <source>
        <dbReference type="ARBA" id="ARBA00001107"/>
    </source>
</evidence>
<evidence type="ECO:0000256" key="10">
    <source>
        <dbReference type="ARBA" id="ARBA00023144"/>
    </source>
</evidence>
<comment type="pathway">
    <text evidence="2 15">Carbohydrate metabolism; galactose metabolism.</text>
</comment>
<dbReference type="Pfam" id="PF02744">
    <property type="entry name" value="GalP_UDP_tr_C"/>
    <property type="match status" value="1"/>
</dbReference>
<dbReference type="InterPro" id="IPR001937">
    <property type="entry name" value="GalP_UDPtransf1"/>
</dbReference>
<dbReference type="InterPro" id="IPR005849">
    <property type="entry name" value="GalP_Utransf_N"/>
</dbReference>
<keyword evidence="19" id="KW-1185">Reference proteome</keyword>
<feature type="binding site" evidence="14">
    <location>
        <position position="72"/>
    </location>
    <ligand>
        <name>Zn(2+)</name>
        <dbReference type="ChEBI" id="CHEBI:29105"/>
    </ligand>
</feature>
<dbReference type="GO" id="GO:0008108">
    <property type="term" value="F:UDP-glucose:hexose-1-phosphate uridylyltransferase activity"/>
    <property type="evidence" value="ECO:0007669"/>
    <property type="project" value="UniProtKB-UniRule"/>
</dbReference>
<dbReference type="HOGENOM" id="CLU_029960_1_1_0"/>
<dbReference type="SUPFAM" id="SSF54197">
    <property type="entry name" value="HIT-like"/>
    <property type="match status" value="2"/>
</dbReference>
<organism evidence="18 19">
    <name type="scientific">Thermus oshimai JL-2</name>
    <dbReference type="NCBI Taxonomy" id="751945"/>
    <lineage>
        <taxon>Bacteria</taxon>
        <taxon>Thermotogati</taxon>
        <taxon>Deinococcota</taxon>
        <taxon>Deinococci</taxon>
        <taxon>Thermales</taxon>
        <taxon>Thermaceae</taxon>
        <taxon>Thermus</taxon>
    </lineage>
</organism>
<evidence type="ECO:0000256" key="5">
    <source>
        <dbReference type="ARBA" id="ARBA00016340"/>
    </source>
</evidence>
<dbReference type="OrthoDB" id="9769064at2"/>
<comment type="cofactor">
    <cofactor evidence="14">
        <name>Zn(2+)</name>
        <dbReference type="ChEBI" id="CHEBI:29105"/>
    </cofactor>
    <text evidence="14">Binds 1 zinc ion per subunit.</text>
</comment>
<dbReference type="GO" id="GO:0033499">
    <property type="term" value="P:galactose catabolic process via UDP-galactose, Leloir pathway"/>
    <property type="evidence" value="ECO:0007669"/>
    <property type="project" value="TreeGrafter"/>
</dbReference>
<evidence type="ECO:0000256" key="15">
    <source>
        <dbReference type="RuleBase" id="RU000506"/>
    </source>
</evidence>
<dbReference type="PIRSF" id="PIRSF000808">
    <property type="entry name" value="GalT"/>
    <property type="match status" value="1"/>
</dbReference>
<dbReference type="eggNOG" id="COG1085">
    <property type="taxonomic scope" value="Bacteria"/>
</dbReference>
<evidence type="ECO:0000256" key="13">
    <source>
        <dbReference type="PIRSR" id="PIRSR000808-1"/>
    </source>
</evidence>
<dbReference type="KEGG" id="tos:Theos_0839"/>
<dbReference type="EC" id="2.7.7.12" evidence="4 12"/>
<gene>
    <name evidence="18" type="ORF">Theos_0839</name>
</gene>
<dbReference type="EMBL" id="CP003249">
    <property type="protein sequence ID" value="AFV75896.1"/>
    <property type="molecule type" value="Genomic_DNA"/>
</dbReference>
<evidence type="ECO:0000313" key="18">
    <source>
        <dbReference type="EMBL" id="AFV75896.1"/>
    </source>
</evidence>
<keyword evidence="6 15" id="KW-0808">Transferase</keyword>
<accession>K7QUH3</accession>
<comment type="catalytic activity">
    <reaction evidence="1 15">
        <text>alpha-D-galactose 1-phosphate + UDP-alpha-D-glucose = alpha-D-glucose 1-phosphate + UDP-alpha-D-galactose</text>
        <dbReference type="Rhea" id="RHEA:13989"/>
        <dbReference type="ChEBI" id="CHEBI:58336"/>
        <dbReference type="ChEBI" id="CHEBI:58601"/>
        <dbReference type="ChEBI" id="CHEBI:58885"/>
        <dbReference type="ChEBI" id="CHEBI:66914"/>
        <dbReference type="EC" id="2.7.7.12"/>
    </reaction>
</comment>
<dbReference type="PANTHER" id="PTHR11943:SF1">
    <property type="entry name" value="GALACTOSE-1-PHOSPHATE URIDYLYLTRANSFERASE"/>
    <property type="match status" value="1"/>
</dbReference>
<proteinExistence type="inferred from homology"/>
<dbReference type="Gene3D" id="3.30.428.10">
    <property type="entry name" value="HIT-like"/>
    <property type="match status" value="2"/>
</dbReference>
<keyword evidence="10 15" id="KW-0299">Galactose metabolism</keyword>
<dbReference type="InterPro" id="IPR005850">
    <property type="entry name" value="GalP_Utransf_C"/>
</dbReference>
<feature type="domain" description="Galactose-1-phosphate uridyl transferase C-terminal" evidence="17">
    <location>
        <begin position="226"/>
        <end position="343"/>
    </location>
</feature>
<reference evidence="18 19" key="1">
    <citation type="journal article" date="2013" name="Genome Announc.">
        <title>Whole Genome Sequencing of Thermus oshimai JL-2 and Thermus thermophilus JL-18, Incomplete Denitrifiers from the United States Great Basin.</title>
        <authorList>
            <person name="Murugapiran S.K."/>
            <person name="Huntemann M."/>
            <person name="Wei C.L."/>
            <person name="Han J."/>
            <person name="Detter J.C."/>
            <person name="Han C.S."/>
            <person name="Erkkila T.H."/>
            <person name="Teshima H."/>
            <person name="Chen A."/>
            <person name="Kyrpides N."/>
            <person name="Mavrommatis K."/>
            <person name="Markowitz V."/>
            <person name="Szeto E."/>
            <person name="Ivanova N."/>
            <person name="Pagani I."/>
            <person name="Lam J."/>
            <person name="McDonald A.I."/>
            <person name="Dodsworth J.A."/>
            <person name="Pati A."/>
            <person name="Goodwin L."/>
            <person name="Peters L."/>
            <person name="Pitluck S."/>
            <person name="Woyke T."/>
            <person name="Hedlund B.P."/>
        </authorList>
    </citation>
    <scope>NUCLEOTIDE SEQUENCE</scope>
    <source>
        <strain evidence="18 19">JL-2</strain>
    </source>
</reference>
<keyword evidence="11 15" id="KW-0119">Carbohydrate metabolism</keyword>
<evidence type="ECO:0000256" key="2">
    <source>
        <dbReference type="ARBA" id="ARBA00004947"/>
    </source>
</evidence>
<evidence type="ECO:0000256" key="4">
    <source>
        <dbReference type="ARBA" id="ARBA00012384"/>
    </source>
</evidence>
<evidence type="ECO:0000259" key="17">
    <source>
        <dbReference type="Pfam" id="PF02744"/>
    </source>
</evidence>
<dbReference type="InterPro" id="IPR036265">
    <property type="entry name" value="HIT-like_sf"/>
</dbReference>
<keyword evidence="8 14" id="KW-0479">Metal-binding</keyword>
<dbReference type="STRING" id="751945.Theos_0839"/>
<keyword evidence="9 14" id="KW-0862">Zinc</keyword>
<evidence type="ECO:0000256" key="12">
    <source>
        <dbReference type="NCBIfam" id="TIGR00209"/>
    </source>
</evidence>
<dbReference type="Proteomes" id="UP000000211">
    <property type="component" value="Chromosome"/>
</dbReference>
<dbReference type="PANTHER" id="PTHR11943">
    <property type="entry name" value="GALACTOSE-1-PHOSPHATE URIDYLYLTRANSFERASE"/>
    <property type="match status" value="1"/>
</dbReference>
<comment type="similarity">
    <text evidence="3 15">Belongs to the galactose-1-phosphate uridylyltransferase type 1 family.</text>
</comment>
<dbReference type="GO" id="GO:0005737">
    <property type="term" value="C:cytoplasm"/>
    <property type="evidence" value="ECO:0007669"/>
    <property type="project" value="TreeGrafter"/>
</dbReference>
<evidence type="ECO:0000256" key="7">
    <source>
        <dbReference type="ARBA" id="ARBA00022695"/>
    </source>
</evidence>
<dbReference type="UniPathway" id="UPA00214"/>
<evidence type="ECO:0000256" key="6">
    <source>
        <dbReference type="ARBA" id="ARBA00022679"/>
    </source>
</evidence>
<feature type="active site" description="Tele-UMP-histidine intermediate" evidence="13">
    <location>
        <position position="183"/>
    </location>
</feature>
<evidence type="ECO:0000313" key="19">
    <source>
        <dbReference type="Proteomes" id="UP000000211"/>
    </source>
</evidence>
<evidence type="ECO:0000256" key="14">
    <source>
        <dbReference type="PIRSR" id="PIRSR000808-3"/>
    </source>
</evidence>
<feature type="binding site" evidence="14">
    <location>
        <position position="130"/>
    </location>
    <ligand>
        <name>Zn(2+)</name>
        <dbReference type="ChEBI" id="CHEBI:29105"/>
    </ligand>
</feature>
<dbReference type="Pfam" id="PF01087">
    <property type="entry name" value="GalP_UDP_transf"/>
    <property type="match status" value="1"/>
</dbReference>
<evidence type="ECO:0000256" key="9">
    <source>
        <dbReference type="ARBA" id="ARBA00022833"/>
    </source>
</evidence>
<dbReference type="GO" id="GO:0008270">
    <property type="term" value="F:zinc ion binding"/>
    <property type="evidence" value="ECO:0007669"/>
    <property type="project" value="InterPro"/>
</dbReference>